<comment type="caution">
    <text evidence="3">The sequence shown here is derived from an EMBL/GenBank/DDBJ whole genome shotgun (WGS) entry which is preliminary data.</text>
</comment>
<dbReference type="InterPro" id="IPR001296">
    <property type="entry name" value="Glyco_trans_1"/>
</dbReference>
<dbReference type="RefSeq" id="WP_048046245.1">
    <property type="nucleotide sequence ID" value="NZ_JJPC01000167.1"/>
</dbReference>
<feature type="domain" description="Glycosyltransferase subfamily 4-like N-terminal" evidence="2">
    <location>
        <begin position="17"/>
        <end position="191"/>
    </location>
</feature>
<sequence>MRILQVSNFFKPLWETGGVTKVNYEISKNLVQRGHEVTVYTTDGYKPNFEIQTNKPVEVDGIKVYYFKNLFKNIIKRANLAAPYYLPFVLRKEIRNFDVIHIHEHRTLLAACVHYYAKKYNVPYVIQAHGSVLPFFQKQLLKKIFDVLFGNKILNDASKAIALNETEASQYEKMGVSPNKIKIVPNGIDLSDFTNSPKKSTFRGKYSISDDTKIILYVGRIHRSKGIDLLVNSYSTLINKIPNSILVLVGPGNEFQDELNKLCEKLEIRENVLFTGFVDKKEKMAAFVDADVFVTPTFTGFPVSFLEACVFGLPIITTTKGDNLDWIDNKVGYVVPYNNKELSDAIFNILSDELIRKRFGDEANKLIETIFSMDSFINNIFSVYQECIEQK</sequence>
<evidence type="ECO:0000259" key="2">
    <source>
        <dbReference type="Pfam" id="PF13439"/>
    </source>
</evidence>
<evidence type="ECO:0008006" key="5">
    <source>
        <dbReference type="Google" id="ProtNLM"/>
    </source>
</evidence>
<dbReference type="EMBL" id="JJPC01000167">
    <property type="protein sequence ID" value="KKG29861.1"/>
    <property type="molecule type" value="Genomic_DNA"/>
</dbReference>
<accession>A0A0F8DQG1</accession>
<dbReference type="PANTHER" id="PTHR45947">
    <property type="entry name" value="SULFOQUINOVOSYL TRANSFERASE SQD2"/>
    <property type="match status" value="1"/>
</dbReference>
<protein>
    <recommendedName>
        <fullName evidence="5">Glycosyltransferase</fullName>
    </recommendedName>
</protein>
<proteinExistence type="predicted"/>
<evidence type="ECO:0000313" key="4">
    <source>
        <dbReference type="Proteomes" id="UP000034298"/>
    </source>
</evidence>
<feature type="domain" description="Glycosyl transferase family 1" evidence="1">
    <location>
        <begin position="200"/>
        <end position="365"/>
    </location>
</feature>
<evidence type="ECO:0000313" key="3">
    <source>
        <dbReference type="EMBL" id="KKG29861.1"/>
    </source>
</evidence>
<dbReference type="Pfam" id="PF00534">
    <property type="entry name" value="Glycos_transf_1"/>
    <property type="match status" value="1"/>
</dbReference>
<dbReference type="Pfam" id="PF13439">
    <property type="entry name" value="Glyco_transf_4"/>
    <property type="match status" value="1"/>
</dbReference>
<name>A0A0F8DQG1_METMZ</name>
<dbReference type="PANTHER" id="PTHR45947:SF3">
    <property type="entry name" value="SULFOQUINOVOSYL TRANSFERASE SQD2"/>
    <property type="match status" value="1"/>
</dbReference>
<dbReference type="Proteomes" id="UP000034298">
    <property type="component" value="Unassembled WGS sequence"/>
</dbReference>
<dbReference type="InterPro" id="IPR028098">
    <property type="entry name" value="Glyco_trans_4-like_N"/>
</dbReference>
<dbReference type="AlphaFoldDB" id="A0A0F8DQG1"/>
<dbReference type="Gene3D" id="3.40.50.2000">
    <property type="entry name" value="Glycogen Phosphorylase B"/>
    <property type="match status" value="2"/>
</dbReference>
<organism evidence="3 4">
    <name type="scientific">Methanosarcina mazei</name>
    <name type="common">Methanosarcina frisia</name>
    <dbReference type="NCBI Taxonomy" id="2209"/>
    <lineage>
        <taxon>Archaea</taxon>
        <taxon>Methanobacteriati</taxon>
        <taxon>Methanobacteriota</taxon>
        <taxon>Stenosarchaea group</taxon>
        <taxon>Methanomicrobia</taxon>
        <taxon>Methanosarcinales</taxon>
        <taxon>Methanosarcinaceae</taxon>
        <taxon>Methanosarcina</taxon>
    </lineage>
</organism>
<dbReference type="InterPro" id="IPR050194">
    <property type="entry name" value="Glycosyltransferase_grp1"/>
</dbReference>
<evidence type="ECO:0000259" key="1">
    <source>
        <dbReference type="Pfam" id="PF00534"/>
    </source>
</evidence>
<dbReference type="GO" id="GO:0016757">
    <property type="term" value="F:glycosyltransferase activity"/>
    <property type="evidence" value="ECO:0007669"/>
    <property type="project" value="InterPro"/>
</dbReference>
<gene>
    <name evidence="3" type="ORF">DU30_08565</name>
</gene>
<dbReference type="PATRIC" id="fig|2209.62.peg.1819"/>
<dbReference type="SUPFAM" id="SSF53756">
    <property type="entry name" value="UDP-Glycosyltransferase/glycogen phosphorylase"/>
    <property type="match status" value="1"/>
</dbReference>
<reference evidence="3 4" key="1">
    <citation type="journal article" date="2015" name="ISME J.">
        <title>Genomic and phenotypic differentiation among Methanosarcina mazei populations from Columbia River sediment.</title>
        <authorList>
            <person name="Youngblut N.D."/>
            <person name="Wirth J.S."/>
            <person name="Henriksen J.R."/>
            <person name="Smith M."/>
            <person name="Simon H."/>
            <person name="Metcalf W.W."/>
            <person name="Whitaker R.J."/>
        </authorList>
    </citation>
    <scope>NUCLEOTIDE SEQUENCE [LARGE SCALE GENOMIC DNA]</scope>
    <source>
        <strain evidence="3 4">3.F.A.1B.1</strain>
    </source>
</reference>